<comment type="catalytic activity">
    <reaction evidence="5">
        <text>(6S)-5-formyl-5,6,7,8-tetrahydrofolate + ATP = (6R)-5,10-methenyltetrahydrofolate + ADP + phosphate</text>
        <dbReference type="Rhea" id="RHEA:10488"/>
        <dbReference type="ChEBI" id="CHEBI:30616"/>
        <dbReference type="ChEBI" id="CHEBI:43474"/>
        <dbReference type="ChEBI" id="CHEBI:57455"/>
        <dbReference type="ChEBI" id="CHEBI:57457"/>
        <dbReference type="ChEBI" id="CHEBI:456216"/>
        <dbReference type="EC" id="6.3.3.2"/>
    </reaction>
</comment>
<dbReference type="GO" id="GO:0035999">
    <property type="term" value="P:tetrahydrofolate interconversion"/>
    <property type="evidence" value="ECO:0007669"/>
    <property type="project" value="TreeGrafter"/>
</dbReference>
<feature type="region of interest" description="Disordered" evidence="6">
    <location>
        <begin position="1"/>
        <end position="36"/>
    </location>
</feature>
<dbReference type="Gene3D" id="3.40.50.10420">
    <property type="entry name" value="NagB/RpiA/CoA transferase-like"/>
    <property type="match status" value="1"/>
</dbReference>
<keyword evidence="8" id="KW-1185">Reference proteome</keyword>
<dbReference type="EMBL" id="VWOX01000003">
    <property type="protein sequence ID" value="KAA5545152.1"/>
    <property type="molecule type" value="Genomic_DNA"/>
</dbReference>
<dbReference type="PANTHER" id="PTHR23407">
    <property type="entry name" value="ATPASE INHIBITOR/5-FORMYLTETRAHYDROFOLATE CYCLO-LIGASE"/>
    <property type="match status" value="1"/>
</dbReference>
<dbReference type="SUPFAM" id="SSF100950">
    <property type="entry name" value="NagB/RpiA/CoA transferase-like"/>
    <property type="match status" value="1"/>
</dbReference>
<accession>A0A5M6DFU3</accession>
<dbReference type="RefSeq" id="WP_150075420.1">
    <property type="nucleotide sequence ID" value="NZ_VWOX01000003.1"/>
</dbReference>
<evidence type="ECO:0000256" key="1">
    <source>
        <dbReference type="ARBA" id="ARBA00010638"/>
    </source>
</evidence>
<protein>
    <recommendedName>
        <fullName evidence="5">5-formyltetrahydrofolate cyclo-ligase</fullName>
        <ecNumber evidence="5">6.3.3.2</ecNumber>
    </recommendedName>
</protein>
<dbReference type="Proteomes" id="UP000324479">
    <property type="component" value="Unassembled WGS sequence"/>
</dbReference>
<keyword evidence="5" id="KW-0479">Metal-binding</keyword>
<sequence length="219" mass="24210">MADKDNADQDNADQDNADQDKAEIRQAAAQARREMADKDGASDLIIRQVQAMPSYRSAKSVLWYVDVRDEVRTRAALPSAIQTGPAVLVPYCVGDQMRLFRLHSIDDLQPGTFGVLEPRVELRDDPDRGASIADADVVLVPGVAFDAQGGRLGYGRGYYDRCLAEARPDVVLVGLAYQCQVCPRVPMADHDVRMDWVVTEQQLYRCSDGLGVHLDRSNC</sequence>
<dbReference type="AlphaFoldDB" id="A0A5M6DFU3"/>
<evidence type="ECO:0000256" key="6">
    <source>
        <dbReference type="SAM" id="MobiDB-lite"/>
    </source>
</evidence>
<comment type="similarity">
    <text evidence="1 5">Belongs to the 5-formyltetrahydrofolate cyclo-ligase family.</text>
</comment>
<comment type="caution">
    <text evidence="7">The sequence shown here is derived from an EMBL/GenBank/DDBJ whole genome shotgun (WGS) entry which is preliminary data.</text>
</comment>
<name>A0A5M6DFU3_9BACT</name>
<dbReference type="GO" id="GO:0046872">
    <property type="term" value="F:metal ion binding"/>
    <property type="evidence" value="ECO:0007669"/>
    <property type="project" value="UniProtKB-KW"/>
</dbReference>
<evidence type="ECO:0000256" key="2">
    <source>
        <dbReference type="ARBA" id="ARBA00022741"/>
    </source>
</evidence>
<feature type="compositionally biased region" description="Acidic residues" evidence="6">
    <location>
        <begin position="8"/>
        <end position="17"/>
    </location>
</feature>
<proteinExistence type="inferred from homology"/>
<feature type="binding site" evidence="4">
    <location>
        <begin position="21"/>
        <end position="25"/>
    </location>
    <ligand>
        <name>ATP</name>
        <dbReference type="ChEBI" id="CHEBI:30616"/>
    </ligand>
</feature>
<evidence type="ECO:0000256" key="3">
    <source>
        <dbReference type="ARBA" id="ARBA00022840"/>
    </source>
</evidence>
<reference evidence="7 8" key="1">
    <citation type="submission" date="2019-08" db="EMBL/GenBank/DDBJ databases">
        <authorList>
            <person name="Dhanesh K."/>
            <person name="Kumar G."/>
            <person name="Sasikala C."/>
            <person name="Venkata Ramana C."/>
        </authorList>
    </citation>
    <scope>NUCLEOTIDE SEQUENCE [LARGE SCALE GENOMIC DNA]</scope>
    <source>
        <strain evidence="7 8">JC645</strain>
    </source>
</reference>
<dbReference type="PANTHER" id="PTHR23407:SF1">
    <property type="entry name" value="5-FORMYLTETRAHYDROFOLATE CYCLO-LIGASE"/>
    <property type="match status" value="1"/>
</dbReference>
<organism evidence="7 8">
    <name type="scientific">Roseiconus nitratireducens</name>
    <dbReference type="NCBI Taxonomy" id="2605748"/>
    <lineage>
        <taxon>Bacteria</taxon>
        <taxon>Pseudomonadati</taxon>
        <taxon>Planctomycetota</taxon>
        <taxon>Planctomycetia</taxon>
        <taxon>Pirellulales</taxon>
        <taxon>Pirellulaceae</taxon>
        <taxon>Roseiconus</taxon>
    </lineage>
</organism>
<feature type="binding site" evidence="4">
    <location>
        <position position="70"/>
    </location>
    <ligand>
        <name>substrate</name>
    </ligand>
</feature>
<comment type="cofactor">
    <cofactor evidence="5">
        <name>Mg(2+)</name>
        <dbReference type="ChEBI" id="CHEBI:18420"/>
    </cofactor>
</comment>
<keyword evidence="5" id="KW-0460">Magnesium</keyword>
<evidence type="ECO:0000256" key="5">
    <source>
        <dbReference type="RuleBase" id="RU361279"/>
    </source>
</evidence>
<dbReference type="InterPro" id="IPR024185">
    <property type="entry name" value="FTHF_cligase-like_sf"/>
</dbReference>
<dbReference type="InterPro" id="IPR037171">
    <property type="entry name" value="NagB/RpiA_transferase-like"/>
</dbReference>
<keyword evidence="3 4" id="KW-0067">ATP-binding</keyword>
<keyword evidence="7" id="KW-0436">Ligase</keyword>
<dbReference type="Pfam" id="PF01812">
    <property type="entry name" value="5-FTHF_cyc-lig"/>
    <property type="match status" value="1"/>
</dbReference>
<evidence type="ECO:0000256" key="4">
    <source>
        <dbReference type="PIRSR" id="PIRSR006806-1"/>
    </source>
</evidence>
<evidence type="ECO:0000313" key="7">
    <source>
        <dbReference type="EMBL" id="KAA5545152.1"/>
    </source>
</evidence>
<feature type="binding site" evidence="4">
    <location>
        <begin position="151"/>
        <end position="159"/>
    </location>
    <ligand>
        <name>ATP</name>
        <dbReference type="ChEBI" id="CHEBI:30616"/>
    </ligand>
</feature>
<feature type="binding site" evidence="4">
    <location>
        <position position="65"/>
    </location>
    <ligand>
        <name>substrate</name>
    </ligand>
</feature>
<keyword evidence="2 4" id="KW-0547">Nucleotide-binding</keyword>
<dbReference type="InterPro" id="IPR002698">
    <property type="entry name" value="FTHF_cligase"/>
</dbReference>
<dbReference type="PIRSF" id="PIRSF006806">
    <property type="entry name" value="FTHF_cligase"/>
    <property type="match status" value="1"/>
</dbReference>
<dbReference type="GO" id="GO:0009396">
    <property type="term" value="P:folic acid-containing compound biosynthetic process"/>
    <property type="evidence" value="ECO:0007669"/>
    <property type="project" value="TreeGrafter"/>
</dbReference>
<gene>
    <name evidence="7" type="ORF">FYK55_05620</name>
</gene>
<dbReference type="NCBIfam" id="TIGR02727">
    <property type="entry name" value="MTHFS_bact"/>
    <property type="match status" value="1"/>
</dbReference>
<dbReference type="GO" id="GO:0005524">
    <property type="term" value="F:ATP binding"/>
    <property type="evidence" value="ECO:0007669"/>
    <property type="project" value="UniProtKB-KW"/>
</dbReference>
<dbReference type="EC" id="6.3.3.2" evidence="5"/>
<dbReference type="GO" id="GO:0030272">
    <property type="term" value="F:5-formyltetrahydrofolate cyclo-ligase activity"/>
    <property type="evidence" value="ECO:0007669"/>
    <property type="project" value="UniProtKB-EC"/>
</dbReference>
<evidence type="ECO:0000313" key="8">
    <source>
        <dbReference type="Proteomes" id="UP000324479"/>
    </source>
</evidence>